<evidence type="ECO:0000313" key="2">
    <source>
        <dbReference type="EMBL" id="KIP53405.1"/>
    </source>
</evidence>
<evidence type="ECO:0008006" key="4">
    <source>
        <dbReference type="Google" id="ProtNLM"/>
    </source>
</evidence>
<evidence type="ECO:0000256" key="1">
    <source>
        <dbReference type="SAM" id="MobiDB-lite"/>
    </source>
</evidence>
<proteinExistence type="predicted"/>
<comment type="caution">
    <text evidence="2">The sequence shown here is derived from an EMBL/GenBank/DDBJ whole genome shotgun (WGS) entry which is preliminary data.</text>
</comment>
<keyword evidence="3" id="KW-1185">Reference proteome</keyword>
<name>A0A0D0H861_9MICO</name>
<feature type="compositionally biased region" description="Basic and acidic residues" evidence="1">
    <location>
        <begin position="187"/>
        <end position="208"/>
    </location>
</feature>
<dbReference type="InterPro" id="IPR025447">
    <property type="entry name" value="DUF4192"/>
</dbReference>
<gene>
    <name evidence="2" type="ORF">SD72_04115</name>
</gene>
<dbReference type="AlphaFoldDB" id="A0A0D0H861"/>
<organism evidence="2 3">
    <name type="scientific">Leucobacter komagatae</name>
    <dbReference type="NCBI Taxonomy" id="55969"/>
    <lineage>
        <taxon>Bacteria</taxon>
        <taxon>Bacillati</taxon>
        <taxon>Actinomycetota</taxon>
        <taxon>Actinomycetes</taxon>
        <taxon>Micrococcales</taxon>
        <taxon>Microbacteriaceae</taxon>
        <taxon>Leucobacter</taxon>
    </lineage>
</organism>
<protein>
    <recommendedName>
        <fullName evidence="4">DUF4192 family protein</fullName>
    </recommendedName>
</protein>
<evidence type="ECO:0000313" key="3">
    <source>
        <dbReference type="Proteomes" id="UP000032120"/>
    </source>
</evidence>
<sequence length="380" mass="39616">MLKCDTTADFLAALPRLVGFTAPDSLFIVLFSGSRAQSTVRVDLPDSEAGPEVAAYLDELVACLRSAQDRFGASPPAVVISSSLSFAEARGAPWRRFAQSLERLLARNGQRPRELCCIAPDAWVSFYDQTPPRFGRPLAEIMASRVHGGGQVPTLSELGAFRDISAAERAAIAHPAQQRDGCGADAEPERQGQDAHGADRVEPPAENIRDRVSRLADPRTLRADETAELLAALSTDAGWACAFDELAHSEAVLSAGAGKPGAGDTAAVARARARLTAASDHLAYLVPFEATAARPALIALCALAWWARGLESVAHRQLAEALRIDPEHEVARLALRVIGSGKLATLPSARESAGTMATGASAAQAGASAGPASAGAAGFG</sequence>
<feature type="region of interest" description="Disordered" evidence="1">
    <location>
        <begin position="174"/>
        <end position="208"/>
    </location>
</feature>
<dbReference type="EMBL" id="JXSQ01000003">
    <property type="protein sequence ID" value="KIP53405.1"/>
    <property type="molecule type" value="Genomic_DNA"/>
</dbReference>
<dbReference type="Proteomes" id="UP000032120">
    <property type="component" value="Unassembled WGS sequence"/>
</dbReference>
<reference evidence="2 3" key="1">
    <citation type="submission" date="2015-01" db="EMBL/GenBank/DDBJ databases">
        <title>Draft genome sequence of Leucobacter komagatae strain VKM ST2845.</title>
        <authorList>
            <person name="Karlyshev A.V."/>
            <person name="Kudryashova E.B."/>
        </authorList>
    </citation>
    <scope>NUCLEOTIDE SEQUENCE [LARGE SCALE GENOMIC DNA]</scope>
    <source>
        <strain evidence="2 3">VKM ST2845</strain>
    </source>
</reference>
<dbReference type="Pfam" id="PF13830">
    <property type="entry name" value="DUF4192"/>
    <property type="match status" value="1"/>
</dbReference>
<accession>A0A0D0H861</accession>